<name>E4URC3_ARTGP</name>
<keyword evidence="3" id="KW-1185">Reference proteome</keyword>
<evidence type="ECO:0000313" key="3">
    <source>
        <dbReference type="Proteomes" id="UP000002669"/>
    </source>
</evidence>
<evidence type="ECO:0000313" key="2">
    <source>
        <dbReference type="EMBL" id="EFR00186.1"/>
    </source>
</evidence>
<organism evidence="3">
    <name type="scientific">Arthroderma gypseum (strain ATCC MYA-4604 / CBS 118893)</name>
    <name type="common">Microsporum gypseum</name>
    <dbReference type="NCBI Taxonomy" id="535722"/>
    <lineage>
        <taxon>Eukaryota</taxon>
        <taxon>Fungi</taxon>
        <taxon>Dikarya</taxon>
        <taxon>Ascomycota</taxon>
        <taxon>Pezizomycotina</taxon>
        <taxon>Eurotiomycetes</taxon>
        <taxon>Eurotiomycetidae</taxon>
        <taxon>Onygenales</taxon>
        <taxon>Arthrodermataceae</taxon>
        <taxon>Nannizzia</taxon>
    </lineage>
</organism>
<gene>
    <name evidence="2" type="ORF">MGYG_03191</name>
</gene>
<sequence length="273" mass="31197">MVVLECHISIHQDLRVLSLMGDHRRLSSNRSRLSIRCTHNTDPVIPTSHEAWKKCRFSDRQTAEHGIISPFVCYRRSKYIRKWSEEGMLRPILRTHPFSGIIPTVSSHTELHDSTAQLSLWIGCDYDGYQLQRKKRTNDSTVRRKRTNVVAMDQGWIFMSPAPLSSLFLPPFKPAQQCRNCAYSELFASRMIATSASPLSTSTEQEGSKGSWTAAKRLITFDQLRDLGGFEMKRKKKRENGKSSYPMPRGVTQRRLPAAHTKACESREDASPE</sequence>
<dbReference type="AlphaFoldDB" id="E4URC3"/>
<accession>E4URC3</accession>
<dbReference type="VEuPathDB" id="FungiDB:MGYG_03191"/>
<feature type="region of interest" description="Disordered" evidence="1">
    <location>
        <begin position="231"/>
        <end position="273"/>
    </location>
</feature>
<feature type="compositionally biased region" description="Basic and acidic residues" evidence="1">
    <location>
        <begin position="262"/>
        <end position="273"/>
    </location>
</feature>
<dbReference type="Proteomes" id="UP000002669">
    <property type="component" value="Unassembled WGS sequence"/>
</dbReference>
<evidence type="ECO:0000256" key="1">
    <source>
        <dbReference type="SAM" id="MobiDB-lite"/>
    </source>
</evidence>
<protein>
    <submittedName>
        <fullName evidence="2">Uncharacterized protein</fullName>
    </submittedName>
</protein>
<dbReference type="GeneID" id="10030976"/>
<dbReference type="HOGENOM" id="CLU_1019321_0_0_1"/>
<reference evidence="3" key="1">
    <citation type="journal article" date="2012" name="MBio">
        <title>Comparative genome analysis of Trichophyton rubrum and related dermatophytes reveals candidate genes involved in infection.</title>
        <authorList>
            <person name="Martinez D.A."/>
            <person name="Oliver B.G."/>
            <person name="Graeser Y."/>
            <person name="Goldberg J.M."/>
            <person name="Li W."/>
            <person name="Martinez-Rossi N.M."/>
            <person name="Monod M."/>
            <person name="Shelest E."/>
            <person name="Barton R.C."/>
            <person name="Birch E."/>
            <person name="Brakhage A.A."/>
            <person name="Chen Z."/>
            <person name="Gurr S.J."/>
            <person name="Heiman D."/>
            <person name="Heitman J."/>
            <person name="Kosti I."/>
            <person name="Rossi A."/>
            <person name="Saif S."/>
            <person name="Samalova M."/>
            <person name="Saunders C.W."/>
            <person name="Shea T."/>
            <person name="Summerbell R.C."/>
            <person name="Xu J."/>
            <person name="Young S."/>
            <person name="Zeng Q."/>
            <person name="Birren B.W."/>
            <person name="Cuomo C.A."/>
            <person name="White T.C."/>
        </authorList>
    </citation>
    <scope>NUCLEOTIDE SEQUENCE [LARGE SCALE GENOMIC DNA]</scope>
    <source>
        <strain evidence="3">ATCC MYA-4604 / CBS 118893</strain>
    </source>
</reference>
<dbReference type="EMBL" id="DS989823">
    <property type="protein sequence ID" value="EFR00186.1"/>
    <property type="molecule type" value="Genomic_DNA"/>
</dbReference>
<proteinExistence type="predicted"/>
<dbReference type="InParanoid" id="E4URC3"/>
<dbReference type="RefSeq" id="XP_003175668.1">
    <property type="nucleotide sequence ID" value="XM_003175620.1"/>
</dbReference>